<proteinExistence type="inferred from homology"/>
<dbReference type="InterPro" id="IPR036928">
    <property type="entry name" value="AS_sf"/>
</dbReference>
<evidence type="ECO:0000256" key="4">
    <source>
        <dbReference type="ARBA" id="ARBA00014428"/>
    </source>
</evidence>
<gene>
    <name evidence="10 12" type="primary">gatA</name>
    <name evidence="12" type="ORF">I41_31640</name>
</gene>
<evidence type="ECO:0000313" key="12">
    <source>
        <dbReference type="EMBL" id="QDT73972.1"/>
    </source>
</evidence>
<dbReference type="EC" id="6.3.5.7" evidence="3 10"/>
<dbReference type="GO" id="GO:0005524">
    <property type="term" value="F:ATP binding"/>
    <property type="evidence" value="ECO:0007669"/>
    <property type="project" value="UniProtKB-KW"/>
</dbReference>
<comment type="function">
    <text evidence="10">Allows the formation of correctly charged Gln-tRNA(Gln) through the transamidation of misacylated Glu-tRNA(Gln) in organisms which lack glutaminyl-tRNA synthetase. The reaction takes place in the presence of glutamine and ATP through an activated gamma-phospho-Glu-tRNA(Gln).</text>
</comment>
<keyword evidence="13" id="KW-1185">Reference proteome</keyword>
<feature type="active site" description="Acyl-ester intermediate" evidence="10">
    <location>
        <position position="178"/>
    </location>
</feature>
<evidence type="ECO:0000256" key="10">
    <source>
        <dbReference type="HAMAP-Rule" id="MF_00120"/>
    </source>
</evidence>
<dbReference type="NCBIfam" id="TIGR00132">
    <property type="entry name" value="gatA"/>
    <property type="match status" value="1"/>
</dbReference>
<evidence type="ECO:0000259" key="11">
    <source>
        <dbReference type="Pfam" id="PF01425"/>
    </source>
</evidence>
<keyword evidence="5 10" id="KW-0436">Ligase</keyword>
<dbReference type="PANTHER" id="PTHR11895">
    <property type="entry name" value="TRANSAMIDASE"/>
    <property type="match status" value="1"/>
</dbReference>
<evidence type="ECO:0000256" key="9">
    <source>
        <dbReference type="ARBA" id="ARBA00047407"/>
    </source>
</evidence>
<organism evidence="12 13">
    <name type="scientific">Lacipirellula limnantheis</name>
    <dbReference type="NCBI Taxonomy" id="2528024"/>
    <lineage>
        <taxon>Bacteria</taxon>
        <taxon>Pseudomonadati</taxon>
        <taxon>Planctomycetota</taxon>
        <taxon>Planctomycetia</taxon>
        <taxon>Pirellulales</taxon>
        <taxon>Lacipirellulaceae</taxon>
        <taxon>Lacipirellula</taxon>
    </lineage>
</organism>
<dbReference type="InterPro" id="IPR004412">
    <property type="entry name" value="GatA"/>
</dbReference>
<dbReference type="KEGG" id="llh:I41_31640"/>
<comment type="subunit">
    <text evidence="2 10">Heterotrimer of A, B and C subunits.</text>
</comment>
<dbReference type="InterPro" id="IPR023631">
    <property type="entry name" value="Amidase_dom"/>
</dbReference>
<evidence type="ECO:0000256" key="1">
    <source>
        <dbReference type="ARBA" id="ARBA00008069"/>
    </source>
</evidence>
<dbReference type="EMBL" id="CP036339">
    <property type="protein sequence ID" value="QDT73972.1"/>
    <property type="molecule type" value="Genomic_DNA"/>
</dbReference>
<keyword evidence="12" id="KW-0808">Transferase</keyword>
<dbReference type="PROSITE" id="PS00571">
    <property type="entry name" value="AMIDASES"/>
    <property type="match status" value="1"/>
</dbReference>
<evidence type="ECO:0000256" key="2">
    <source>
        <dbReference type="ARBA" id="ARBA00011123"/>
    </source>
</evidence>
<dbReference type="GO" id="GO:0030956">
    <property type="term" value="C:glutamyl-tRNA(Gln) amidotransferase complex"/>
    <property type="evidence" value="ECO:0007669"/>
    <property type="project" value="InterPro"/>
</dbReference>
<evidence type="ECO:0000313" key="13">
    <source>
        <dbReference type="Proteomes" id="UP000317909"/>
    </source>
</evidence>
<comment type="catalytic activity">
    <reaction evidence="9 10">
        <text>L-glutamyl-tRNA(Gln) + L-glutamine + ATP + H2O = L-glutaminyl-tRNA(Gln) + L-glutamate + ADP + phosphate + H(+)</text>
        <dbReference type="Rhea" id="RHEA:17521"/>
        <dbReference type="Rhea" id="RHEA-COMP:9681"/>
        <dbReference type="Rhea" id="RHEA-COMP:9684"/>
        <dbReference type="ChEBI" id="CHEBI:15377"/>
        <dbReference type="ChEBI" id="CHEBI:15378"/>
        <dbReference type="ChEBI" id="CHEBI:29985"/>
        <dbReference type="ChEBI" id="CHEBI:30616"/>
        <dbReference type="ChEBI" id="CHEBI:43474"/>
        <dbReference type="ChEBI" id="CHEBI:58359"/>
        <dbReference type="ChEBI" id="CHEBI:78520"/>
        <dbReference type="ChEBI" id="CHEBI:78521"/>
        <dbReference type="ChEBI" id="CHEBI:456216"/>
        <dbReference type="EC" id="6.3.5.7"/>
    </reaction>
</comment>
<feature type="active site" description="Charge relay system" evidence="10">
    <location>
        <position position="154"/>
    </location>
</feature>
<reference evidence="12 13" key="1">
    <citation type="submission" date="2019-02" db="EMBL/GenBank/DDBJ databases">
        <title>Deep-cultivation of Planctomycetes and their phenomic and genomic characterization uncovers novel biology.</title>
        <authorList>
            <person name="Wiegand S."/>
            <person name="Jogler M."/>
            <person name="Boedeker C."/>
            <person name="Pinto D."/>
            <person name="Vollmers J."/>
            <person name="Rivas-Marin E."/>
            <person name="Kohn T."/>
            <person name="Peeters S.H."/>
            <person name="Heuer A."/>
            <person name="Rast P."/>
            <person name="Oberbeckmann S."/>
            <person name="Bunk B."/>
            <person name="Jeske O."/>
            <person name="Meyerdierks A."/>
            <person name="Storesund J.E."/>
            <person name="Kallscheuer N."/>
            <person name="Luecker S."/>
            <person name="Lage O.M."/>
            <person name="Pohl T."/>
            <person name="Merkel B.J."/>
            <person name="Hornburger P."/>
            <person name="Mueller R.-W."/>
            <person name="Bruemmer F."/>
            <person name="Labrenz M."/>
            <person name="Spormann A.M."/>
            <person name="Op den Camp H."/>
            <person name="Overmann J."/>
            <person name="Amann R."/>
            <person name="Jetten M.S.M."/>
            <person name="Mascher T."/>
            <person name="Medema M.H."/>
            <person name="Devos D.P."/>
            <person name="Kaster A.-K."/>
            <person name="Ovreas L."/>
            <person name="Rohde M."/>
            <person name="Galperin M.Y."/>
            <person name="Jogler C."/>
        </authorList>
    </citation>
    <scope>NUCLEOTIDE SEQUENCE [LARGE SCALE GENOMIC DNA]</scope>
    <source>
        <strain evidence="12 13">I41</strain>
    </source>
</reference>
<dbReference type="Proteomes" id="UP000317909">
    <property type="component" value="Chromosome"/>
</dbReference>
<feature type="domain" description="Amidase" evidence="11">
    <location>
        <begin position="24"/>
        <end position="493"/>
    </location>
</feature>
<evidence type="ECO:0000256" key="3">
    <source>
        <dbReference type="ARBA" id="ARBA00012739"/>
    </source>
</evidence>
<dbReference type="GO" id="GO:0016740">
    <property type="term" value="F:transferase activity"/>
    <property type="evidence" value="ECO:0007669"/>
    <property type="project" value="UniProtKB-KW"/>
</dbReference>
<dbReference type="GO" id="GO:0050567">
    <property type="term" value="F:glutaminyl-tRNA synthase (glutamine-hydrolyzing) activity"/>
    <property type="evidence" value="ECO:0007669"/>
    <property type="project" value="UniProtKB-UniRule"/>
</dbReference>
<dbReference type="RefSeq" id="WP_145433735.1">
    <property type="nucleotide sequence ID" value="NZ_CP036339.1"/>
</dbReference>
<dbReference type="PIRSF" id="PIRSF001221">
    <property type="entry name" value="Amidase_fungi"/>
    <property type="match status" value="1"/>
</dbReference>
<dbReference type="HAMAP" id="MF_00120">
    <property type="entry name" value="GatA"/>
    <property type="match status" value="1"/>
</dbReference>
<evidence type="ECO:0000256" key="6">
    <source>
        <dbReference type="ARBA" id="ARBA00022741"/>
    </source>
</evidence>
<keyword evidence="7 10" id="KW-0067">ATP-binding</keyword>
<protein>
    <recommendedName>
        <fullName evidence="4 10">Glutamyl-tRNA(Gln) amidotransferase subunit A</fullName>
        <shortName evidence="10">Glu-ADT subunit A</shortName>
        <ecNumber evidence="3 10">6.3.5.7</ecNumber>
    </recommendedName>
</protein>
<feature type="active site" description="Charge relay system" evidence="10">
    <location>
        <position position="79"/>
    </location>
</feature>
<dbReference type="PANTHER" id="PTHR11895:SF151">
    <property type="entry name" value="GLUTAMYL-TRNA(GLN) AMIDOTRANSFERASE SUBUNIT A"/>
    <property type="match status" value="1"/>
</dbReference>
<name>A0A517U025_9BACT</name>
<sequence length="516" mass="54778">MSIVDRSATELRKLLATGELTSIELTRACLERIERHDATIGAFLRVDAARALDQAAAIDRRRQAGEPLGPLAGLPVAVKDVLCDRDTITSCASRMLAEFRSPYDSTVVGKLKQADAVLIGRTNMDEFAMGGSTENSAFQPTRNPWDPTRTPGGSSGGSAAAVAARMAPLAIGTDTGGSIRQPAGLCGIVGMKPTYGRVSRFGLVAFASSLDQVGPFATTTEDAALLLEAISGHDPRDSTSINQPTPRYTESINKPLAGLKLGVVPEHFGAGLDPEVASSVRAAIEVYKSLGAEVKEVPLPHGKYGVAAYYVIAPSEASSNLARYDGVHFGFRADQSAALAELAAERQELIAAGKTAAADNVDAPLVRMYRSTREAGFGAEVKRRIMLGAYALSAGYYDAYYLKALKVRRLIRRDFDEAFQQVDLIVGPVTAGPAFKLGEMVDDPLAMYLVDLYTVSANLAGIPALSLPCGVTKAGLPIGLQLQAPPLAEERLLRGARMYEAATDWHTQRPSLGGAR</sequence>
<dbReference type="GO" id="GO:0006412">
    <property type="term" value="P:translation"/>
    <property type="evidence" value="ECO:0007669"/>
    <property type="project" value="UniProtKB-UniRule"/>
</dbReference>
<comment type="similarity">
    <text evidence="1 10">Belongs to the amidase family. GatA subfamily.</text>
</comment>
<dbReference type="SUPFAM" id="SSF75304">
    <property type="entry name" value="Amidase signature (AS) enzymes"/>
    <property type="match status" value="1"/>
</dbReference>
<dbReference type="Gene3D" id="3.90.1300.10">
    <property type="entry name" value="Amidase signature (AS) domain"/>
    <property type="match status" value="1"/>
</dbReference>
<dbReference type="OrthoDB" id="9811471at2"/>
<keyword evidence="6 10" id="KW-0547">Nucleotide-binding</keyword>
<dbReference type="AlphaFoldDB" id="A0A517U025"/>
<evidence type="ECO:0000256" key="8">
    <source>
        <dbReference type="ARBA" id="ARBA00022917"/>
    </source>
</evidence>
<dbReference type="Pfam" id="PF01425">
    <property type="entry name" value="Amidase"/>
    <property type="match status" value="1"/>
</dbReference>
<dbReference type="InterPro" id="IPR020556">
    <property type="entry name" value="Amidase_CS"/>
</dbReference>
<evidence type="ECO:0000256" key="5">
    <source>
        <dbReference type="ARBA" id="ARBA00022598"/>
    </source>
</evidence>
<dbReference type="InterPro" id="IPR000120">
    <property type="entry name" value="Amidase"/>
</dbReference>
<keyword evidence="8 10" id="KW-0648">Protein biosynthesis</keyword>
<accession>A0A517U025</accession>
<evidence type="ECO:0000256" key="7">
    <source>
        <dbReference type="ARBA" id="ARBA00022840"/>
    </source>
</evidence>